<dbReference type="SUPFAM" id="SSF51430">
    <property type="entry name" value="NAD(P)-linked oxidoreductase"/>
    <property type="match status" value="1"/>
</dbReference>
<dbReference type="PANTHER" id="PTHR43625">
    <property type="entry name" value="AFLATOXIN B1 ALDEHYDE REDUCTASE"/>
    <property type="match status" value="1"/>
</dbReference>
<evidence type="ECO:0000313" key="4">
    <source>
        <dbReference type="Proteomes" id="UP001287356"/>
    </source>
</evidence>
<evidence type="ECO:0000313" key="3">
    <source>
        <dbReference type="EMBL" id="KAK3378651.1"/>
    </source>
</evidence>
<proteinExistence type="predicted"/>
<dbReference type="GO" id="GO:0016491">
    <property type="term" value="F:oxidoreductase activity"/>
    <property type="evidence" value="ECO:0007669"/>
    <property type="project" value="UniProtKB-KW"/>
</dbReference>
<organism evidence="3 4">
    <name type="scientific">Lasiosphaeria ovina</name>
    <dbReference type="NCBI Taxonomy" id="92902"/>
    <lineage>
        <taxon>Eukaryota</taxon>
        <taxon>Fungi</taxon>
        <taxon>Dikarya</taxon>
        <taxon>Ascomycota</taxon>
        <taxon>Pezizomycotina</taxon>
        <taxon>Sordariomycetes</taxon>
        <taxon>Sordariomycetidae</taxon>
        <taxon>Sordariales</taxon>
        <taxon>Lasiosphaeriaceae</taxon>
        <taxon>Lasiosphaeria</taxon>
    </lineage>
</organism>
<accession>A0AAE0KL62</accession>
<dbReference type="InterPro" id="IPR050791">
    <property type="entry name" value="Aldo-Keto_reductase"/>
</dbReference>
<dbReference type="InterPro" id="IPR023210">
    <property type="entry name" value="NADP_OxRdtase_dom"/>
</dbReference>
<keyword evidence="4" id="KW-1185">Reference proteome</keyword>
<gene>
    <name evidence="3" type="ORF">B0T24DRAFT_674496</name>
</gene>
<sequence>MTTTIAGKTVSQNGLGLMRFTEHEAAMPDEETFAVLKAAIAAGVTLWSGADFYGTPESNSLHLLARYFAKYPEDGDKVVVCIKSGVVDMKKLLIDGSAAGVRGWVASANAILGGVKKIDVFGIARVDKKVPIEETVGALAELVAQGAIGGIQLSEAGPATIRRAAAAAKIDLVEEEVSLWSTDVFSKGIAAACAELAIPIVAHSPLGAGMLTGRIKSLDDLPKGHYPRVFPKFQPGNFEKNLELVRELEKFAQAKGASLSQLTLSWVRAQSSRPGVPFIIPIAGARSANRIKENLAAVDLSGQDLKAIDDILACFPVYGTRYPEAGMALVDF</sequence>
<dbReference type="CDD" id="cd19077">
    <property type="entry name" value="AKR_AKR8A1-2"/>
    <property type="match status" value="1"/>
</dbReference>
<dbReference type="AlphaFoldDB" id="A0AAE0KL62"/>
<comment type="caution">
    <text evidence="3">The sequence shown here is derived from an EMBL/GenBank/DDBJ whole genome shotgun (WGS) entry which is preliminary data.</text>
</comment>
<protein>
    <submittedName>
        <fullName evidence="3">Aldo/keto reductase</fullName>
    </submittedName>
</protein>
<evidence type="ECO:0000256" key="1">
    <source>
        <dbReference type="ARBA" id="ARBA00023002"/>
    </source>
</evidence>
<dbReference type="EMBL" id="JAULSN010000002">
    <property type="protein sequence ID" value="KAK3378651.1"/>
    <property type="molecule type" value="Genomic_DNA"/>
</dbReference>
<keyword evidence="1" id="KW-0560">Oxidoreductase</keyword>
<dbReference type="InterPro" id="IPR036812">
    <property type="entry name" value="NAD(P)_OxRdtase_dom_sf"/>
</dbReference>
<reference evidence="3" key="1">
    <citation type="journal article" date="2023" name="Mol. Phylogenet. Evol.">
        <title>Genome-scale phylogeny and comparative genomics of the fungal order Sordariales.</title>
        <authorList>
            <person name="Hensen N."/>
            <person name="Bonometti L."/>
            <person name="Westerberg I."/>
            <person name="Brannstrom I.O."/>
            <person name="Guillou S."/>
            <person name="Cros-Aarteil S."/>
            <person name="Calhoun S."/>
            <person name="Haridas S."/>
            <person name="Kuo A."/>
            <person name="Mondo S."/>
            <person name="Pangilinan J."/>
            <person name="Riley R."/>
            <person name="LaButti K."/>
            <person name="Andreopoulos B."/>
            <person name="Lipzen A."/>
            <person name="Chen C."/>
            <person name="Yan M."/>
            <person name="Daum C."/>
            <person name="Ng V."/>
            <person name="Clum A."/>
            <person name="Steindorff A."/>
            <person name="Ohm R.A."/>
            <person name="Martin F."/>
            <person name="Silar P."/>
            <person name="Natvig D.O."/>
            <person name="Lalanne C."/>
            <person name="Gautier V."/>
            <person name="Ament-Velasquez S.L."/>
            <person name="Kruys A."/>
            <person name="Hutchinson M.I."/>
            <person name="Powell A.J."/>
            <person name="Barry K."/>
            <person name="Miller A.N."/>
            <person name="Grigoriev I.V."/>
            <person name="Debuchy R."/>
            <person name="Gladieux P."/>
            <person name="Hiltunen Thoren M."/>
            <person name="Johannesson H."/>
        </authorList>
    </citation>
    <scope>NUCLEOTIDE SEQUENCE</scope>
    <source>
        <strain evidence="3">CBS 958.72</strain>
    </source>
</reference>
<feature type="domain" description="NADP-dependent oxidoreductase" evidence="2">
    <location>
        <begin position="14"/>
        <end position="312"/>
    </location>
</feature>
<evidence type="ECO:0000259" key="2">
    <source>
        <dbReference type="Pfam" id="PF00248"/>
    </source>
</evidence>
<dbReference type="Proteomes" id="UP001287356">
    <property type="component" value="Unassembled WGS sequence"/>
</dbReference>
<dbReference type="PANTHER" id="PTHR43625:SF78">
    <property type="entry name" value="PYRIDOXAL REDUCTASE-RELATED"/>
    <property type="match status" value="1"/>
</dbReference>
<dbReference type="GO" id="GO:0005737">
    <property type="term" value="C:cytoplasm"/>
    <property type="evidence" value="ECO:0007669"/>
    <property type="project" value="TreeGrafter"/>
</dbReference>
<reference evidence="3" key="2">
    <citation type="submission" date="2023-06" db="EMBL/GenBank/DDBJ databases">
        <authorList>
            <consortium name="Lawrence Berkeley National Laboratory"/>
            <person name="Haridas S."/>
            <person name="Hensen N."/>
            <person name="Bonometti L."/>
            <person name="Westerberg I."/>
            <person name="Brannstrom I.O."/>
            <person name="Guillou S."/>
            <person name="Cros-Aarteil S."/>
            <person name="Calhoun S."/>
            <person name="Kuo A."/>
            <person name="Mondo S."/>
            <person name="Pangilinan J."/>
            <person name="Riley R."/>
            <person name="Labutti K."/>
            <person name="Andreopoulos B."/>
            <person name="Lipzen A."/>
            <person name="Chen C."/>
            <person name="Yanf M."/>
            <person name="Daum C."/>
            <person name="Ng V."/>
            <person name="Clum A."/>
            <person name="Steindorff A."/>
            <person name="Ohm R."/>
            <person name="Martin F."/>
            <person name="Silar P."/>
            <person name="Natvig D."/>
            <person name="Lalanne C."/>
            <person name="Gautier V."/>
            <person name="Ament-Velasquez S.L."/>
            <person name="Kruys A."/>
            <person name="Hutchinson M.I."/>
            <person name="Powell A.J."/>
            <person name="Barry K."/>
            <person name="Miller A.N."/>
            <person name="Grigoriev I.V."/>
            <person name="Debuchy R."/>
            <person name="Gladieux P."/>
            <person name="Thoren M.H."/>
            <person name="Johannesson H."/>
        </authorList>
    </citation>
    <scope>NUCLEOTIDE SEQUENCE</scope>
    <source>
        <strain evidence="3">CBS 958.72</strain>
    </source>
</reference>
<dbReference type="Pfam" id="PF00248">
    <property type="entry name" value="Aldo_ket_red"/>
    <property type="match status" value="1"/>
</dbReference>
<name>A0AAE0KL62_9PEZI</name>
<dbReference type="Gene3D" id="3.20.20.100">
    <property type="entry name" value="NADP-dependent oxidoreductase domain"/>
    <property type="match status" value="1"/>
</dbReference>